<gene>
    <name evidence="3" type="ORF">GCM10025783_05150</name>
</gene>
<keyword evidence="4" id="KW-1185">Reference proteome</keyword>
<dbReference type="InterPro" id="IPR000326">
    <property type="entry name" value="PAP2/HPO"/>
</dbReference>
<protein>
    <recommendedName>
        <fullName evidence="2">Phosphatidic acid phosphatase type 2/haloperoxidase domain-containing protein</fullName>
    </recommendedName>
</protein>
<reference evidence="4" key="1">
    <citation type="journal article" date="2019" name="Int. J. Syst. Evol. Microbiol.">
        <title>The Global Catalogue of Microorganisms (GCM) 10K type strain sequencing project: providing services to taxonomists for standard genome sequencing and annotation.</title>
        <authorList>
            <consortium name="The Broad Institute Genomics Platform"/>
            <consortium name="The Broad Institute Genome Sequencing Center for Infectious Disease"/>
            <person name="Wu L."/>
            <person name="Ma J."/>
        </authorList>
    </citation>
    <scope>NUCLEOTIDE SEQUENCE [LARGE SCALE GENOMIC DNA]</scope>
    <source>
        <strain evidence="4">JCM 19015</strain>
    </source>
</reference>
<organism evidence="3 4">
    <name type="scientific">Amnibacterium soli</name>
    <dbReference type="NCBI Taxonomy" id="1282736"/>
    <lineage>
        <taxon>Bacteria</taxon>
        <taxon>Bacillati</taxon>
        <taxon>Actinomycetota</taxon>
        <taxon>Actinomycetes</taxon>
        <taxon>Micrococcales</taxon>
        <taxon>Microbacteriaceae</taxon>
        <taxon>Amnibacterium</taxon>
    </lineage>
</organism>
<keyword evidence="1" id="KW-1133">Transmembrane helix</keyword>
<dbReference type="Pfam" id="PF01569">
    <property type="entry name" value="PAP2"/>
    <property type="match status" value="1"/>
</dbReference>
<evidence type="ECO:0000313" key="4">
    <source>
        <dbReference type="Proteomes" id="UP001500121"/>
    </source>
</evidence>
<name>A0ABP8YSQ8_9MICO</name>
<dbReference type="Gene3D" id="1.20.144.10">
    <property type="entry name" value="Phosphatidic acid phosphatase type 2/haloperoxidase"/>
    <property type="match status" value="1"/>
</dbReference>
<dbReference type="PANTHER" id="PTHR14969">
    <property type="entry name" value="SPHINGOSINE-1-PHOSPHATE PHOSPHOHYDROLASE"/>
    <property type="match status" value="1"/>
</dbReference>
<evidence type="ECO:0000313" key="3">
    <source>
        <dbReference type="EMBL" id="GAA4737663.1"/>
    </source>
</evidence>
<dbReference type="Proteomes" id="UP001500121">
    <property type="component" value="Unassembled WGS sequence"/>
</dbReference>
<comment type="caution">
    <text evidence="3">The sequence shown here is derived from an EMBL/GenBank/DDBJ whole genome shotgun (WGS) entry which is preliminary data.</text>
</comment>
<dbReference type="PANTHER" id="PTHR14969:SF13">
    <property type="entry name" value="AT30094P"/>
    <property type="match status" value="1"/>
</dbReference>
<dbReference type="EMBL" id="BAABLP010000001">
    <property type="protein sequence ID" value="GAA4737663.1"/>
    <property type="molecule type" value="Genomic_DNA"/>
</dbReference>
<feature type="transmembrane region" description="Helical" evidence="1">
    <location>
        <begin position="143"/>
        <end position="165"/>
    </location>
</feature>
<keyword evidence="1" id="KW-0812">Transmembrane</keyword>
<dbReference type="SUPFAM" id="SSF48317">
    <property type="entry name" value="Acid phosphatase/Vanadium-dependent haloperoxidase"/>
    <property type="match status" value="1"/>
</dbReference>
<feature type="transmembrane region" description="Helical" evidence="1">
    <location>
        <begin position="218"/>
        <end position="240"/>
    </location>
</feature>
<sequence>MTEPRGGGPADAGAPEEVRADGRVGRVDLTSWVTPVGRVVASFFTSIGRRIGAHPALALILVVGIGVAVLLAFLVARVYDAVTDEDGIAALDVPALRAAIGLRSPGLDAFAAGVAYLFGPVGMPIMALTAMLLLALRRRSWTPVILIGAAGVGSLLMTIAGKDIIDRSRPLRMYAVPPYESSPSFPSGHTLNATVIAGVVGYLLWLRRHAIAAKVACIVAPIVIAVVVGLTRVLLGAHWFTDVLAGWLLGAFWLALVVTAHRLYLTARQRGAPERPPVQAAARRAR</sequence>
<feature type="transmembrane region" description="Helical" evidence="1">
    <location>
        <begin position="185"/>
        <end position="206"/>
    </location>
</feature>
<proteinExistence type="predicted"/>
<dbReference type="CDD" id="cd03392">
    <property type="entry name" value="PAP2_like_2"/>
    <property type="match status" value="1"/>
</dbReference>
<dbReference type="InterPro" id="IPR036938">
    <property type="entry name" value="PAP2/HPO_sf"/>
</dbReference>
<feature type="transmembrane region" description="Helical" evidence="1">
    <location>
        <begin position="56"/>
        <end position="76"/>
    </location>
</feature>
<evidence type="ECO:0000259" key="2">
    <source>
        <dbReference type="SMART" id="SM00014"/>
    </source>
</evidence>
<keyword evidence="1" id="KW-0472">Membrane</keyword>
<evidence type="ECO:0000256" key="1">
    <source>
        <dbReference type="SAM" id="Phobius"/>
    </source>
</evidence>
<dbReference type="RefSeq" id="WP_345479366.1">
    <property type="nucleotide sequence ID" value="NZ_BAABLP010000001.1"/>
</dbReference>
<feature type="transmembrane region" description="Helical" evidence="1">
    <location>
        <begin position="114"/>
        <end position="136"/>
    </location>
</feature>
<feature type="domain" description="Phosphatidic acid phosphatase type 2/haloperoxidase" evidence="2">
    <location>
        <begin position="144"/>
        <end position="258"/>
    </location>
</feature>
<dbReference type="SMART" id="SM00014">
    <property type="entry name" value="acidPPc"/>
    <property type="match status" value="1"/>
</dbReference>
<feature type="transmembrane region" description="Helical" evidence="1">
    <location>
        <begin position="246"/>
        <end position="265"/>
    </location>
</feature>
<accession>A0ABP8YSQ8</accession>